<evidence type="ECO:0000256" key="7">
    <source>
        <dbReference type="ARBA" id="ARBA00022840"/>
    </source>
</evidence>
<comment type="subunit">
    <text evidence="10">Monomer.</text>
</comment>
<dbReference type="GO" id="GO:0006400">
    <property type="term" value="P:tRNA modification"/>
    <property type="evidence" value="ECO:0007669"/>
    <property type="project" value="TreeGrafter"/>
</dbReference>
<evidence type="ECO:0000313" key="14">
    <source>
        <dbReference type="EMBL" id="GHM59134.1"/>
    </source>
</evidence>
<evidence type="ECO:0000256" key="12">
    <source>
        <dbReference type="RuleBase" id="RU003784"/>
    </source>
</evidence>
<evidence type="ECO:0000256" key="1">
    <source>
        <dbReference type="ARBA" id="ARBA00001946"/>
    </source>
</evidence>
<comment type="cofactor">
    <cofactor evidence="1 10">
        <name>Mg(2+)</name>
        <dbReference type="ChEBI" id="CHEBI:18420"/>
    </cofactor>
</comment>
<dbReference type="Proteomes" id="UP000637906">
    <property type="component" value="Unassembled WGS sequence"/>
</dbReference>
<dbReference type="InterPro" id="IPR018022">
    <property type="entry name" value="IPT"/>
</dbReference>
<comment type="similarity">
    <text evidence="3 10 13">Belongs to the IPP transferase family.</text>
</comment>
<accession>A0A8J3MLN9</accession>
<dbReference type="InterPro" id="IPR027417">
    <property type="entry name" value="P-loop_NTPase"/>
</dbReference>
<reference evidence="14 15" key="1">
    <citation type="journal article" date="2021" name="Microb. Ecol.">
        <title>Candidatus Mesenet longicola: Novel Endosymbionts of Brontispa longissima that Induce Cytoplasmic Incompatibility.</title>
        <authorList>
            <person name="Takano S."/>
            <person name="Gotoh Y."/>
            <person name="Hayashi T."/>
        </authorList>
    </citation>
    <scope>NUCLEOTIDE SEQUENCE [LARGE SCALE GENOMIC DNA]</scope>
    <source>
        <strain evidence="14">L5</strain>
    </source>
</reference>
<feature type="region of interest" description="Interaction with substrate tRNA" evidence="10">
    <location>
        <begin position="34"/>
        <end position="37"/>
    </location>
</feature>
<keyword evidence="6 10" id="KW-0547">Nucleotide-binding</keyword>
<comment type="catalytic activity">
    <reaction evidence="9 10 11">
        <text>adenosine(37) in tRNA + dimethylallyl diphosphate = N(6)-dimethylallyladenosine(37) in tRNA + diphosphate</text>
        <dbReference type="Rhea" id="RHEA:26482"/>
        <dbReference type="Rhea" id="RHEA-COMP:10162"/>
        <dbReference type="Rhea" id="RHEA-COMP:10375"/>
        <dbReference type="ChEBI" id="CHEBI:33019"/>
        <dbReference type="ChEBI" id="CHEBI:57623"/>
        <dbReference type="ChEBI" id="CHEBI:74411"/>
        <dbReference type="ChEBI" id="CHEBI:74415"/>
        <dbReference type="EC" id="2.5.1.75"/>
    </reaction>
</comment>
<feature type="binding site" evidence="10">
    <location>
        <begin position="9"/>
        <end position="16"/>
    </location>
    <ligand>
        <name>ATP</name>
        <dbReference type="ChEBI" id="CHEBI:30616"/>
    </ligand>
</feature>
<dbReference type="AlphaFoldDB" id="A0A8J3MLN9"/>
<protein>
    <recommendedName>
        <fullName evidence="10">tRNA dimethylallyltransferase</fullName>
        <ecNumber evidence="10">2.5.1.75</ecNumber>
    </recommendedName>
    <alternativeName>
        <fullName evidence="10">Dimethylallyl diphosphate:tRNA dimethylallyltransferase</fullName>
        <shortName evidence="10">DMAPP:tRNA dimethylallyltransferase</shortName>
        <shortName evidence="10">DMATase</shortName>
    </alternativeName>
    <alternativeName>
        <fullName evidence="10">Isopentenyl-diphosphate:tRNA isopentenyltransferase</fullName>
        <shortName evidence="10">IPP transferase</shortName>
        <shortName evidence="10">IPPT</shortName>
        <shortName evidence="10">IPTase</shortName>
    </alternativeName>
</protein>
<name>A0A8J3MLN9_9RICK</name>
<dbReference type="InterPro" id="IPR039657">
    <property type="entry name" value="Dimethylallyltransferase"/>
</dbReference>
<dbReference type="HAMAP" id="MF_00185">
    <property type="entry name" value="IPP_trans"/>
    <property type="match status" value="1"/>
</dbReference>
<dbReference type="Gene3D" id="3.40.50.300">
    <property type="entry name" value="P-loop containing nucleotide triphosphate hydrolases"/>
    <property type="match status" value="1"/>
</dbReference>
<dbReference type="Gene3D" id="1.10.20.140">
    <property type="match status" value="1"/>
</dbReference>
<keyword evidence="5 10" id="KW-0819">tRNA processing</keyword>
<organism evidence="14 15">
    <name type="scientific">Candidatus Mesenet longicola</name>
    <dbReference type="NCBI Taxonomy" id="1892558"/>
    <lineage>
        <taxon>Bacteria</taxon>
        <taxon>Pseudomonadati</taxon>
        <taxon>Pseudomonadota</taxon>
        <taxon>Alphaproteobacteria</taxon>
        <taxon>Rickettsiales</taxon>
        <taxon>Anaplasmataceae</taxon>
        <taxon>Candidatus Mesenet</taxon>
    </lineage>
</organism>
<keyword evidence="8 10" id="KW-0460">Magnesium</keyword>
<dbReference type="PANTHER" id="PTHR11088:SF60">
    <property type="entry name" value="TRNA DIMETHYLALLYLTRANSFERASE"/>
    <property type="match status" value="1"/>
</dbReference>
<proteinExistence type="inferred from homology"/>
<feature type="binding site" evidence="10">
    <location>
        <begin position="11"/>
        <end position="16"/>
    </location>
    <ligand>
        <name>substrate</name>
    </ligand>
</feature>
<evidence type="ECO:0000256" key="10">
    <source>
        <dbReference type="HAMAP-Rule" id="MF_00185"/>
    </source>
</evidence>
<keyword evidence="15" id="KW-1185">Reference proteome</keyword>
<feature type="site" description="Interaction with substrate tRNA" evidence="10">
    <location>
        <position position="120"/>
    </location>
</feature>
<evidence type="ECO:0000256" key="3">
    <source>
        <dbReference type="ARBA" id="ARBA00005842"/>
    </source>
</evidence>
<evidence type="ECO:0000256" key="13">
    <source>
        <dbReference type="RuleBase" id="RU003785"/>
    </source>
</evidence>
<dbReference type="GO" id="GO:0005524">
    <property type="term" value="F:ATP binding"/>
    <property type="evidence" value="ECO:0007669"/>
    <property type="project" value="UniProtKB-UniRule"/>
</dbReference>
<comment type="caution">
    <text evidence="10">Lacks conserved residue(s) required for the propagation of feature annotation.</text>
</comment>
<dbReference type="EC" id="2.5.1.75" evidence="10"/>
<sequence length="295" mass="33825">MNKALIITGITASGKSKVCVELAKKYNGVIINCDSKQIYKEIPIITAQPVELESIPHKLYGYVSAQVNYSVGLWLQDIEKEVKSAWKNLQLPIIIGGSGLYIKSLVSGLSSIPKIDDDIRVMSRNLYEELGKQGFYELVLSKDRMIQGKIHENNFHRLLRAFEVVTQTGKSIFTWHKETTISILDNFVMYVICPPRNCIYNKINKRFTSMVELGVVNEVKQLFDMNLNPWLPAMKAHGVPEIIKYLKNEVTLNEAINTAQINTRHYAKRQYTWFKNQFSNAKFIDDSARLIELDF</sequence>
<dbReference type="PANTHER" id="PTHR11088">
    <property type="entry name" value="TRNA DIMETHYLALLYLTRANSFERASE"/>
    <property type="match status" value="1"/>
</dbReference>
<evidence type="ECO:0000256" key="9">
    <source>
        <dbReference type="ARBA" id="ARBA00049563"/>
    </source>
</evidence>
<evidence type="ECO:0000256" key="11">
    <source>
        <dbReference type="RuleBase" id="RU003783"/>
    </source>
</evidence>
<evidence type="ECO:0000313" key="15">
    <source>
        <dbReference type="Proteomes" id="UP000637906"/>
    </source>
</evidence>
<keyword evidence="4 10" id="KW-0808">Transferase</keyword>
<gene>
    <name evidence="10 14" type="primary">miaA</name>
    <name evidence="14" type="ORF">sL5_01270</name>
</gene>
<keyword evidence="7 10" id="KW-0067">ATP-binding</keyword>
<comment type="caution">
    <text evidence="14">The sequence shown here is derived from an EMBL/GenBank/DDBJ whole genome shotgun (WGS) entry which is preliminary data.</text>
</comment>
<dbReference type="GO" id="GO:0052381">
    <property type="term" value="F:tRNA dimethylallyltransferase activity"/>
    <property type="evidence" value="ECO:0007669"/>
    <property type="project" value="UniProtKB-UniRule"/>
</dbReference>
<dbReference type="EMBL" id="BNGU01000003">
    <property type="protein sequence ID" value="GHM59134.1"/>
    <property type="molecule type" value="Genomic_DNA"/>
</dbReference>
<evidence type="ECO:0000256" key="4">
    <source>
        <dbReference type="ARBA" id="ARBA00022679"/>
    </source>
</evidence>
<comment type="function">
    <text evidence="2 10 12">Catalyzes the transfer of a dimethylallyl group onto the adenine at position 37 in tRNAs that read codons beginning with uridine, leading to the formation of N6-(dimethylallyl)adenosine (i(6)A).</text>
</comment>
<evidence type="ECO:0000256" key="8">
    <source>
        <dbReference type="ARBA" id="ARBA00022842"/>
    </source>
</evidence>
<evidence type="ECO:0000256" key="2">
    <source>
        <dbReference type="ARBA" id="ARBA00003213"/>
    </source>
</evidence>
<evidence type="ECO:0000256" key="6">
    <source>
        <dbReference type="ARBA" id="ARBA00022741"/>
    </source>
</evidence>
<dbReference type="SUPFAM" id="SSF52540">
    <property type="entry name" value="P-loop containing nucleoside triphosphate hydrolases"/>
    <property type="match status" value="2"/>
</dbReference>
<dbReference type="Pfam" id="PF01715">
    <property type="entry name" value="IPPT"/>
    <property type="match status" value="1"/>
</dbReference>
<feature type="site" description="Interaction with substrate tRNA" evidence="10">
    <location>
        <position position="98"/>
    </location>
</feature>
<dbReference type="NCBIfam" id="TIGR00174">
    <property type="entry name" value="miaA"/>
    <property type="match status" value="1"/>
</dbReference>
<evidence type="ECO:0000256" key="5">
    <source>
        <dbReference type="ARBA" id="ARBA00022694"/>
    </source>
</evidence>